<dbReference type="InterPro" id="IPR013976">
    <property type="entry name" value="HDOD"/>
</dbReference>
<organism evidence="2 3">
    <name type="scientific">Nitrosomonas marina</name>
    <dbReference type="NCBI Taxonomy" id="917"/>
    <lineage>
        <taxon>Bacteria</taxon>
        <taxon>Pseudomonadati</taxon>
        <taxon>Pseudomonadota</taxon>
        <taxon>Betaproteobacteria</taxon>
        <taxon>Nitrosomonadales</taxon>
        <taxon>Nitrosomonadaceae</taxon>
        <taxon>Nitrosomonas</taxon>
    </lineage>
</organism>
<protein>
    <submittedName>
        <fullName evidence="2">HD-like signal output (HDOD) domain, no enzymatic activity</fullName>
    </submittedName>
</protein>
<proteinExistence type="predicted"/>
<feature type="domain" description="HDOD" evidence="1">
    <location>
        <begin position="23"/>
        <end position="224"/>
    </location>
</feature>
<keyword evidence="3" id="KW-1185">Reference proteome</keyword>
<dbReference type="Proteomes" id="UP000199345">
    <property type="component" value="Unassembled WGS sequence"/>
</dbReference>
<dbReference type="Pfam" id="PF08668">
    <property type="entry name" value="HDOD"/>
    <property type="match status" value="1"/>
</dbReference>
<evidence type="ECO:0000313" key="3">
    <source>
        <dbReference type="Proteomes" id="UP000199345"/>
    </source>
</evidence>
<dbReference type="OrthoDB" id="9770715at2"/>
<accession>A0A1H9Y2K1</accession>
<dbReference type="EMBL" id="FOIA01000001">
    <property type="protein sequence ID" value="SES62935.1"/>
    <property type="molecule type" value="Genomic_DNA"/>
</dbReference>
<sequence>MITDHVNCTSQLFIQRTRRSTNLPLLSKNINKLLKALDDTELNHQKLAEIIMKFPEISARLVYLANSAWISSAKPVTSVDRACFILGHSIVKSVSLGMSISSCFDTRKCPGFKVDRFWTTSLLVSKGAGLLASRISHKVECNDFEQTSQSAGLLHNIGLLWLADQLPKETNKALRESQTDSGLTVNKALIKHTGTDYCEVGSWLCCQMKFPDVLNTAIRFQRDNHYRQSFWEVAVLVGTAANMVTALHNKCEDVSENTRLNQLGIDCCEQNAVYRQLVDSFEKTQELVKIMSGSR</sequence>
<dbReference type="PROSITE" id="PS51833">
    <property type="entry name" value="HDOD"/>
    <property type="match status" value="1"/>
</dbReference>
<gene>
    <name evidence="2" type="ORF">SAMN05216326_10129</name>
</gene>
<dbReference type="SUPFAM" id="SSF109604">
    <property type="entry name" value="HD-domain/PDEase-like"/>
    <property type="match status" value="1"/>
</dbReference>
<dbReference type="RefSeq" id="WP_090654839.1">
    <property type="nucleotide sequence ID" value="NZ_FOIA01000001.1"/>
</dbReference>
<name>A0A1H9Y2K1_9PROT</name>
<dbReference type="Gene3D" id="1.10.3210.10">
    <property type="entry name" value="Hypothetical protein af1432"/>
    <property type="match status" value="1"/>
</dbReference>
<dbReference type="PANTHER" id="PTHR33525">
    <property type="match status" value="1"/>
</dbReference>
<evidence type="ECO:0000259" key="1">
    <source>
        <dbReference type="PROSITE" id="PS51833"/>
    </source>
</evidence>
<dbReference type="AlphaFoldDB" id="A0A1H9Y2K1"/>
<dbReference type="InterPro" id="IPR052340">
    <property type="entry name" value="RNase_Y/CdgJ"/>
</dbReference>
<dbReference type="PANTHER" id="PTHR33525:SF3">
    <property type="entry name" value="RIBONUCLEASE Y"/>
    <property type="match status" value="1"/>
</dbReference>
<evidence type="ECO:0000313" key="2">
    <source>
        <dbReference type="EMBL" id="SES62935.1"/>
    </source>
</evidence>
<reference evidence="3" key="1">
    <citation type="submission" date="2016-10" db="EMBL/GenBank/DDBJ databases">
        <authorList>
            <person name="Varghese N."/>
            <person name="Submissions S."/>
        </authorList>
    </citation>
    <scope>NUCLEOTIDE SEQUENCE [LARGE SCALE GENOMIC DNA]</scope>
    <source>
        <strain evidence="3">Nm71</strain>
    </source>
</reference>